<protein>
    <submittedName>
        <fullName evidence="5">HAD-IB family hydrolase</fullName>
    </submittedName>
</protein>
<dbReference type="EMBL" id="WIAO01000015">
    <property type="protein sequence ID" value="MQM26575.1"/>
    <property type="molecule type" value="Genomic_DNA"/>
</dbReference>
<gene>
    <name evidence="5" type="ORF">GFD30_13470</name>
</gene>
<dbReference type="InterPro" id="IPR006385">
    <property type="entry name" value="HAD_hydro_SerB1"/>
</dbReference>
<dbReference type="Pfam" id="PF12710">
    <property type="entry name" value="HAD"/>
    <property type="match status" value="1"/>
</dbReference>
<keyword evidence="3 5" id="KW-0378">Hydrolase</keyword>
<accession>A0A6L5GA89</accession>
<dbReference type="InterPro" id="IPR050582">
    <property type="entry name" value="HAD-like_SerB"/>
</dbReference>
<keyword evidence="2" id="KW-0479">Metal-binding</keyword>
<dbReference type="GO" id="GO:0016787">
    <property type="term" value="F:hydrolase activity"/>
    <property type="evidence" value="ECO:0007669"/>
    <property type="project" value="UniProtKB-KW"/>
</dbReference>
<dbReference type="GO" id="GO:0046872">
    <property type="term" value="F:metal ion binding"/>
    <property type="evidence" value="ECO:0007669"/>
    <property type="project" value="UniProtKB-KW"/>
</dbReference>
<dbReference type="PANTHER" id="PTHR43344">
    <property type="entry name" value="PHOSPHOSERINE PHOSPHATASE"/>
    <property type="match status" value="1"/>
</dbReference>
<dbReference type="NCBIfam" id="TIGR01488">
    <property type="entry name" value="HAD-SF-IB"/>
    <property type="match status" value="1"/>
</dbReference>
<sequence length="230" mass="24778">MPENAGGAAAYDAAFFDVDETLISVKSMFRFLEFYLEFRGEPPGTYQVMRDRLGSLAATAPREEVNRAYYRLYEGEPVERLAAAGRAWLRAELDEPGFLLEGPVAEHAALRAAGVPTFLVSGSFFACLEPIGELLGAGEVHGAPVRVHRGRLTGEIDHPVIGAGKAHVARAVARLRGFDLERCVAYGDHASDLPMLEATGDAVVVGADPELLRHARARGWRVLAPAAARA</sequence>
<evidence type="ECO:0000256" key="1">
    <source>
        <dbReference type="ARBA" id="ARBA00009184"/>
    </source>
</evidence>
<comment type="caution">
    <text evidence="5">The sequence shown here is derived from an EMBL/GenBank/DDBJ whole genome shotgun (WGS) entry which is preliminary data.</text>
</comment>
<dbReference type="InterPro" id="IPR036412">
    <property type="entry name" value="HAD-like_sf"/>
</dbReference>
<dbReference type="AlphaFoldDB" id="A0A6L5GA89"/>
<reference evidence="5 6" key="1">
    <citation type="submission" date="2019-10" db="EMBL/GenBank/DDBJ databases">
        <title>Glycomyces albidus sp. nov., a novel actinomycete isolated from rhizosphere soil of wheat (Triticum aestivum L.).</title>
        <authorList>
            <person name="Qian L."/>
        </authorList>
    </citation>
    <scope>NUCLEOTIDE SEQUENCE [LARGE SCALE GENOMIC DNA]</scope>
    <source>
        <strain evidence="5 6">NEAU-7082</strain>
    </source>
</reference>
<dbReference type="NCBIfam" id="TIGR01490">
    <property type="entry name" value="HAD-SF-IB-hyp1"/>
    <property type="match status" value="1"/>
</dbReference>
<evidence type="ECO:0000256" key="3">
    <source>
        <dbReference type="ARBA" id="ARBA00022801"/>
    </source>
</evidence>
<dbReference type="InterPro" id="IPR023214">
    <property type="entry name" value="HAD_sf"/>
</dbReference>
<keyword evidence="4" id="KW-0460">Magnesium</keyword>
<dbReference type="RefSeq" id="WP_153025735.1">
    <property type="nucleotide sequence ID" value="NZ_WIAO01000015.1"/>
</dbReference>
<dbReference type="Gene3D" id="3.40.50.1000">
    <property type="entry name" value="HAD superfamily/HAD-like"/>
    <property type="match status" value="1"/>
</dbReference>
<keyword evidence="6" id="KW-1185">Reference proteome</keyword>
<evidence type="ECO:0000313" key="6">
    <source>
        <dbReference type="Proteomes" id="UP000477750"/>
    </source>
</evidence>
<name>A0A6L5GA89_9ACTN</name>
<comment type="similarity">
    <text evidence="1">Belongs to the HAD-like hydrolase superfamily. SerB family.</text>
</comment>
<dbReference type="SUPFAM" id="SSF56784">
    <property type="entry name" value="HAD-like"/>
    <property type="match status" value="1"/>
</dbReference>
<dbReference type="Gene3D" id="1.20.1440.100">
    <property type="entry name" value="SG protein - dephosphorylation function"/>
    <property type="match status" value="1"/>
</dbReference>
<evidence type="ECO:0000313" key="5">
    <source>
        <dbReference type="EMBL" id="MQM26575.1"/>
    </source>
</evidence>
<organism evidence="5 6">
    <name type="scientific">Glycomyces albidus</name>
    <dbReference type="NCBI Taxonomy" id="2656774"/>
    <lineage>
        <taxon>Bacteria</taxon>
        <taxon>Bacillati</taxon>
        <taxon>Actinomycetota</taxon>
        <taxon>Actinomycetes</taxon>
        <taxon>Glycomycetales</taxon>
        <taxon>Glycomycetaceae</taxon>
        <taxon>Glycomyces</taxon>
    </lineage>
</organism>
<evidence type="ECO:0000256" key="4">
    <source>
        <dbReference type="ARBA" id="ARBA00022842"/>
    </source>
</evidence>
<proteinExistence type="inferred from homology"/>
<dbReference type="Proteomes" id="UP000477750">
    <property type="component" value="Unassembled WGS sequence"/>
</dbReference>
<dbReference type="PANTHER" id="PTHR43344:SF13">
    <property type="entry name" value="PHOSPHATASE RV3661-RELATED"/>
    <property type="match status" value="1"/>
</dbReference>
<evidence type="ECO:0000256" key="2">
    <source>
        <dbReference type="ARBA" id="ARBA00022723"/>
    </source>
</evidence>